<sequence length="601" mass="66676">MKGLVELSEVLSATVTEKAATQTCYSLAYCRSDMGACYWLTFQSWAWLDALYRSVHVHVKGQPFVLAGAWCKVHPAVALVLTETWYVSLCVIDSRIVNGSVSTGICTNMAIPRQIIIVGSGVFGLSTAYYMSRDATFAKSSIILLDAWDFEPDSQPTSVHNPGAANADTSRLIRRVYPQGPYAALADEAMERWHAEWGRDGRYIEQRLLFAAEGSSIRSPRQYGETVNYIKDAYETSCEMTPGGAESLEIWDSLDRIRSELRSSVKPSGNIDNTQEKPQERSLRGFISKDCGWVNSGAAMEWLRQEVVRMGRVERRVGEVQHLICSNDGTRVNGVRLRDGAEIRADLTIVAAGCHSARILDVPEMCNVESAVVAYIQLSEAESKKLKKRNWPLMINTHRGVFCVGPDHDNCLKLGQCSTMSKRQILKSASLATEPQTRFSEAVHQPDWENPKVGWGCDVMLSGQGDVVDPESASINKTLAAFRLFLLELLGPVDLGGIDILESDEVLLSNIAVRPFARVHKCWYNDTPTYDFIVDYHPSYGRSLFVASGGCDHAFKFLPVLGEKVMSILLHQTGMSSSSTPIDSSIEELGELWKFPAHLVR</sequence>
<dbReference type="GO" id="GO:0050031">
    <property type="term" value="F:L-pipecolate oxidase activity"/>
    <property type="evidence" value="ECO:0007669"/>
    <property type="project" value="TreeGrafter"/>
</dbReference>
<keyword evidence="4" id="KW-0274">FAD</keyword>
<accession>A0A5N7AQ02</accession>
<dbReference type="Gene3D" id="3.30.9.10">
    <property type="entry name" value="D-Amino Acid Oxidase, subunit A, domain 2"/>
    <property type="match status" value="2"/>
</dbReference>
<dbReference type="Pfam" id="PF01266">
    <property type="entry name" value="DAO"/>
    <property type="match status" value="1"/>
</dbReference>
<evidence type="ECO:0000256" key="5">
    <source>
        <dbReference type="ARBA" id="ARBA00023002"/>
    </source>
</evidence>
<evidence type="ECO:0000256" key="4">
    <source>
        <dbReference type="ARBA" id="ARBA00022827"/>
    </source>
</evidence>
<comment type="similarity">
    <text evidence="2">Belongs to the MSOX/MTOX family.</text>
</comment>
<evidence type="ECO:0000256" key="1">
    <source>
        <dbReference type="ARBA" id="ARBA00001974"/>
    </source>
</evidence>
<proteinExistence type="inferred from homology"/>
<dbReference type="Proteomes" id="UP000326198">
    <property type="component" value="Unassembled WGS sequence"/>
</dbReference>
<dbReference type="PANTHER" id="PTHR10961">
    <property type="entry name" value="PEROXISOMAL SARCOSINE OXIDASE"/>
    <property type="match status" value="1"/>
</dbReference>
<dbReference type="GO" id="GO:0008115">
    <property type="term" value="F:sarcosine oxidase activity"/>
    <property type="evidence" value="ECO:0007669"/>
    <property type="project" value="TreeGrafter"/>
</dbReference>
<evidence type="ECO:0000313" key="7">
    <source>
        <dbReference type="EMBL" id="KAE8371922.1"/>
    </source>
</evidence>
<evidence type="ECO:0000259" key="6">
    <source>
        <dbReference type="Pfam" id="PF01266"/>
    </source>
</evidence>
<dbReference type="GO" id="GO:0050660">
    <property type="term" value="F:flavin adenine dinucleotide binding"/>
    <property type="evidence" value="ECO:0007669"/>
    <property type="project" value="InterPro"/>
</dbReference>
<gene>
    <name evidence="7" type="ORF">BDV26DRAFT_298348</name>
</gene>
<keyword evidence="3" id="KW-0285">Flavoprotein</keyword>
<keyword evidence="5" id="KW-0560">Oxidoreductase</keyword>
<evidence type="ECO:0000256" key="2">
    <source>
        <dbReference type="ARBA" id="ARBA00010989"/>
    </source>
</evidence>
<organism evidence="7 8">
    <name type="scientific">Aspergillus bertholletiae</name>
    <dbReference type="NCBI Taxonomy" id="1226010"/>
    <lineage>
        <taxon>Eukaryota</taxon>
        <taxon>Fungi</taxon>
        <taxon>Dikarya</taxon>
        <taxon>Ascomycota</taxon>
        <taxon>Pezizomycotina</taxon>
        <taxon>Eurotiomycetes</taxon>
        <taxon>Eurotiomycetidae</taxon>
        <taxon>Eurotiales</taxon>
        <taxon>Aspergillaceae</taxon>
        <taxon>Aspergillus</taxon>
        <taxon>Aspergillus subgen. Circumdati</taxon>
    </lineage>
</organism>
<dbReference type="InterPro" id="IPR036188">
    <property type="entry name" value="FAD/NAD-bd_sf"/>
</dbReference>
<dbReference type="InterPro" id="IPR045170">
    <property type="entry name" value="MTOX"/>
</dbReference>
<keyword evidence="8" id="KW-1185">Reference proteome</keyword>
<dbReference type="InterPro" id="IPR006076">
    <property type="entry name" value="FAD-dep_OxRdtase"/>
</dbReference>
<dbReference type="SUPFAM" id="SSF51905">
    <property type="entry name" value="FAD/NAD(P)-binding domain"/>
    <property type="match status" value="1"/>
</dbReference>
<dbReference type="EMBL" id="ML736387">
    <property type="protein sequence ID" value="KAE8371922.1"/>
    <property type="molecule type" value="Genomic_DNA"/>
</dbReference>
<dbReference type="AlphaFoldDB" id="A0A5N7AQ02"/>
<dbReference type="OrthoDB" id="2219495at2759"/>
<evidence type="ECO:0000313" key="8">
    <source>
        <dbReference type="Proteomes" id="UP000326198"/>
    </source>
</evidence>
<dbReference type="Gene3D" id="3.50.50.60">
    <property type="entry name" value="FAD/NAD(P)-binding domain"/>
    <property type="match status" value="2"/>
</dbReference>
<dbReference type="GO" id="GO:0004657">
    <property type="term" value="F:proline dehydrogenase activity"/>
    <property type="evidence" value="ECO:0007669"/>
    <property type="project" value="TreeGrafter"/>
</dbReference>
<feature type="domain" description="FAD dependent oxidoreductase" evidence="6">
    <location>
        <begin position="115"/>
        <end position="416"/>
    </location>
</feature>
<dbReference type="PANTHER" id="PTHR10961:SF46">
    <property type="entry name" value="PEROXISOMAL SARCOSINE OXIDASE"/>
    <property type="match status" value="1"/>
</dbReference>
<protein>
    <submittedName>
        <fullName evidence="7">FAD dependent oxidoreductase-domain-containing protein</fullName>
    </submittedName>
</protein>
<evidence type="ECO:0000256" key="3">
    <source>
        <dbReference type="ARBA" id="ARBA00022630"/>
    </source>
</evidence>
<reference evidence="7 8" key="1">
    <citation type="submission" date="2019-04" db="EMBL/GenBank/DDBJ databases">
        <title>Friends and foes A comparative genomics studyof 23 Aspergillus species from section Flavi.</title>
        <authorList>
            <consortium name="DOE Joint Genome Institute"/>
            <person name="Kjaerbolling I."/>
            <person name="Vesth T."/>
            <person name="Frisvad J.C."/>
            <person name="Nybo J.L."/>
            <person name="Theobald S."/>
            <person name="Kildgaard S."/>
            <person name="Isbrandt T."/>
            <person name="Kuo A."/>
            <person name="Sato A."/>
            <person name="Lyhne E.K."/>
            <person name="Kogle M.E."/>
            <person name="Wiebenga A."/>
            <person name="Kun R.S."/>
            <person name="Lubbers R.J."/>
            <person name="Makela M.R."/>
            <person name="Barry K."/>
            <person name="Chovatia M."/>
            <person name="Clum A."/>
            <person name="Daum C."/>
            <person name="Haridas S."/>
            <person name="He G."/>
            <person name="LaButti K."/>
            <person name="Lipzen A."/>
            <person name="Mondo S."/>
            <person name="Riley R."/>
            <person name="Salamov A."/>
            <person name="Simmons B.A."/>
            <person name="Magnuson J.K."/>
            <person name="Henrissat B."/>
            <person name="Mortensen U.H."/>
            <person name="Larsen T.O."/>
            <person name="Devries R.P."/>
            <person name="Grigoriev I.V."/>
            <person name="Machida M."/>
            <person name="Baker S.E."/>
            <person name="Andersen M.R."/>
        </authorList>
    </citation>
    <scope>NUCLEOTIDE SEQUENCE [LARGE SCALE GENOMIC DNA]</scope>
    <source>
        <strain evidence="7 8">IBT 29228</strain>
    </source>
</reference>
<comment type="cofactor">
    <cofactor evidence="1">
        <name>FAD</name>
        <dbReference type="ChEBI" id="CHEBI:57692"/>
    </cofactor>
</comment>
<name>A0A5N7AQ02_9EURO</name>